<name>A0A8H4W3T0_9HELO</name>
<evidence type="ECO:0000313" key="3">
    <source>
        <dbReference type="Proteomes" id="UP000566819"/>
    </source>
</evidence>
<organism evidence="2 3">
    <name type="scientific">Cudoniella acicularis</name>
    <dbReference type="NCBI Taxonomy" id="354080"/>
    <lineage>
        <taxon>Eukaryota</taxon>
        <taxon>Fungi</taxon>
        <taxon>Dikarya</taxon>
        <taxon>Ascomycota</taxon>
        <taxon>Pezizomycotina</taxon>
        <taxon>Leotiomycetes</taxon>
        <taxon>Helotiales</taxon>
        <taxon>Tricladiaceae</taxon>
        <taxon>Cudoniella</taxon>
    </lineage>
</organism>
<comment type="caution">
    <text evidence="2">The sequence shown here is derived from an EMBL/GenBank/DDBJ whole genome shotgun (WGS) entry which is preliminary data.</text>
</comment>
<feature type="compositionally biased region" description="Low complexity" evidence="1">
    <location>
        <begin position="38"/>
        <end position="55"/>
    </location>
</feature>
<sequence>MCGLAGVTKPLEGVKKLKIEGGLCATRVQCAGSAPCISPSSATATATETSLLRRGQGNEERGDGEGEGERDVGRVAVTVADSTSLLLWPAPRYKKLLNHLPKRNTQHDEKLWILTTSPLCALRSSQCPPQPMGREGQSDCRCINKTTSAVARPLYMLAFTLNQRQPRPGNIASSVGLGHRLDRVLSTALSPHRGRAPKTKVAVEIELRLEAD</sequence>
<gene>
    <name evidence="2" type="ORF">G7Y89_g7458</name>
</gene>
<dbReference type="Proteomes" id="UP000566819">
    <property type="component" value="Unassembled WGS sequence"/>
</dbReference>
<protein>
    <submittedName>
        <fullName evidence="2">Uncharacterized protein</fullName>
    </submittedName>
</protein>
<evidence type="ECO:0000256" key="1">
    <source>
        <dbReference type="SAM" id="MobiDB-lite"/>
    </source>
</evidence>
<reference evidence="2 3" key="1">
    <citation type="submission" date="2020-03" db="EMBL/GenBank/DDBJ databases">
        <title>Draft Genome Sequence of Cudoniella acicularis.</title>
        <authorList>
            <person name="Buettner E."/>
            <person name="Kellner H."/>
        </authorList>
    </citation>
    <scope>NUCLEOTIDE SEQUENCE [LARGE SCALE GENOMIC DNA]</scope>
    <source>
        <strain evidence="2 3">DSM 108380</strain>
    </source>
</reference>
<dbReference type="AlphaFoldDB" id="A0A8H4W3T0"/>
<evidence type="ECO:0000313" key="2">
    <source>
        <dbReference type="EMBL" id="KAF4630675.1"/>
    </source>
</evidence>
<proteinExistence type="predicted"/>
<dbReference type="EMBL" id="JAAMPI010000525">
    <property type="protein sequence ID" value="KAF4630675.1"/>
    <property type="molecule type" value="Genomic_DNA"/>
</dbReference>
<feature type="region of interest" description="Disordered" evidence="1">
    <location>
        <begin position="38"/>
        <end position="71"/>
    </location>
</feature>
<feature type="compositionally biased region" description="Basic and acidic residues" evidence="1">
    <location>
        <begin position="56"/>
        <end position="71"/>
    </location>
</feature>
<keyword evidence="3" id="KW-1185">Reference proteome</keyword>
<accession>A0A8H4W3T0</accession>